<dbReference type="RefSeq" id="WP_158332031.1">
    <property type="nucleotide sequence ID" value="NZ_CP042163.1"/>
</dbReference>
<gene>
    <name evidence="1" type="ORF">P5F74_17225</name>
</gene>
<name>A0ABU6NP37_9BACI</name>
<accession>A0ABU6NP37</accession>
<proteinExistence type="predicted"/>
<organism evidence="1 2">
    <name type="scientific">Shouchella miscanthi</name>
    <dbReference type="NCBI Taxonomy" id="2598861"/>
    <lineage>
        <taxon>Bacteria</taxon>
        <taxon>Bacillati</taxon>
        <taxon>Bacillota</taxon>
        <taxon>Bacilli</taxon>
        <taxon>Bacillales</taxon>
        <taxon>Bacillaceae</taxon>
        <taxon>Shouchella</taxon>
    </lineage>
</organism>
<protein>
    <submittedName>
        <fullName evidence="1">Uncharacterized protein</fullName>
    </submittedName>
</protein>
<evidence type="ECO:0000313" key="1">
    <source>
        <dbReference type="EMBL" id="MED4129875.1"/>
    </source>
</evidence>
<reference evidence="1 2" key="1">
    <citation type="submission" date="2023-03" db="EMBL/GenBank/DDBJ databases">
        <title>Bacillus Genome Sequencing.</title>
        <authorList>
            <person name="Dunlap C."/>
        </authorList>
    </citation>
    <scope>NUCLEOTIDE SEQUENCE [LARGE SCALE GENOMIC DNA]</scope>
    <source>
        <strain evidence="1 2">B-4107</strain>
    </source>
</reference>
<evidence type="ECO:0000313" key="2">
    <source>
        <dbReference type="Proteomes" id="UP001341820"/>
    </source>
</evidence>
<comment type="caution">
    <text evidence="1">The sequence shown here is derived from an EMBL/GenBank/DDBJ whole genome shotgun (WGS) entry which is preliminary data.</text>
</comment>
<dbReference type="Proteomes" id="UP001341820">
    <property type="component" value="Unassembled WGS sequence"/>
</dbReference>
<dbReference type="EMBL" id="JAROAS010000043">
    <property type="protein sequence ID" value="MED4129875.1"/>
    <property type="molecule type" value="Genomic_DNA"/>
</dbReference>
<sequence length="54" mass="6372">MNFTLYPEVTLLTKSDSSEHERMHYLGDSWLVPKIGPRPPFYTHPRLDPEYPVL</sequence>
<keyword evidence="2" id="KW-1185">Reference proteome</keyword>